<proteinExistence type="predicted"/>
<dbReference type="AlphaFoldDB" id="A0AA40AFQ8"/>
<dbReference type="Proteomes" id="UP001172102">
    <property type="component" value="Unassembled WGS sequence"/>
</dbReference>
<comment type="caution">
    <text evidence="1">The sequence shown here is derived from an EMBL/GenBank/DDBJ whole genome shotgun (WGS) entry which is preliminary data.</text>
</comment>
<dbReference type="EMBL" id="JAUKUA010000004">
    <property type="protein sequence ID" value="KAK0715021.1"/>
    <property type="molecule type" value="Genomic_DNA"/>
</dbReference>
<accession>A0AA40AFQ8</accession>
<sequence>MDHRDKIRQNMELLKLDSLKDISLDDLKREIKEKFPAPFGDGRRLHVFMAWLHDRLTVIDTSDKRVLSREINEWATFLVASKYDKLDLAGAFEDWCHEQSAIDPSSAGRLKMAAQEIEIVLSLSFANLRHRKQAIMAEREMIPMRGFAALRPSFSGLYQVPEAYEPPDDNGSDTQANEAIEFNETSRVNEASMVFGNIHPDRLSAMNDPVEVDVHEDSPAYRNLHPNQLRDISATAIDLDTWKAPFIDLSSGDDSPNRQNEENPTHVPFLTGANTMVLENGRLPGEMDREIVRAGGDSGPDPATHLHYSRYFEAGSSQEKPPMGYVCNICRVHGTGGSSIAPQT</sequence>
<reference evidence="1" key="1">
    <citation type="submission" date="2023-06" db="EMBL/GenBank/DDBJ databases">
        <title>Genome-scale phylogeny and comparative genomics of the fungal order Sordariales.</title>
        <authorList>
            <consortium name="Lawrence Berkeley National Laboratory"/>
            <person name="Hensen N."/>
            <person name="Bonometti L."/>
            <person name="Westerberg I."/>
            <person name="Brannstrom I.O."/>
            <person name="Guillou S."/>
            <person name="Cros-Aarteil S."/>
            <person name="Calhoun S."/>
            <person name="Haridas S."/>
            <person name="Kuo A."/>
            <person name="Mondo S."/>
            <person name="Pangilinan J."/>
            <person name="Riley R."/>
            <person name="Labutti K."/>
            <person name="Andreopoulos B."/>
            <person name="Lipzen A."/>
            <person name="Chen C."/>
            <person name="Yanf M."/>
            <person name="Daum C."/>
            <person name="Ng V."/>
            <person name="Clum A."/>
            <person name="Steindorff A."/>
            <person name="Ohm R."/>
            <person name="Martin F."/>
            <person name="Silar P."/>
            <person name="Natvig D."/>
            <person name="Lalanne C."/>
            <person name="Gautier V."/>
            <person name="Ament-Velasquez S.L."/>
            <person name="Kruys A."/>
            <person name="Hutchinson M.I."/>
            <person name="Powell A.J."/>
            <person name="Barry K."/>
            <person name="Miller A.N."/>
            <person name="Grigoriev I.V."/>
            <person name="Debuchy R."/>
            <person name="Gladieux P."/>
            <person name="Thoren M.H."/>
            <person name="Johannesson H."/>
        </authorList>
    </citation>
    <scope>NUCLEOTIDE SEQUENCE</scope>
    <source>
        <strain evidence="1">SMH4607-1</strain>
    </source>
</reference>
<evidence type="ECO:0000313" key="2">
    <source>
        <dbReference type="Proteomes" id="UP001172102"/>
    </source>
</evidence>
<protein>
    <submittedName>
        <fullName evidence="1">Uncharacterized protein</fullName>
    </submittedName>
</protein>
<name>A0AA40AFQ8_9PEZI</name>
<organism evidence="1 2">
    <name type="scientific">Lasiosphaeris hirsuta</name>
    <dbReference type="NCBI Taxonomy" id="260670"/>
    <lineage>
        <taxon>Eukaryota</taxon>
        <taxon>Fungi</taxon>
        <taxon>Dikarya</taxon>
        <taxon>Ascomycota</taxon>
        <taxon>Pezizomycotina</taxon>
        <taxon>Sordariomycetes</taxon>
        <taxon>Sordariomycetidae</taxon>
        <taxon>Sordariales</taxon>
        <taxon>Lasiosphaeriaceae</taxon>
        <taxon>Lasiosphaeris</taxon>
    </lineage>
</organism>
<keyword evidence="2" id="KW-1185">Reference proteome</keyword>
<evidence type="ECO:0000313" key="1">
    <source>
        <dbReference type="EMBL" id="KAK0715021.1"/>
    </source>
</evidence>
<gene>
    <name evidence="1" type="ORF">B0H67DRAFT_231719</name>
</gene>